<evidence type="ECO:0000313" key="1">
    <source>
        <dbReference type="EMBL" id="LAB20519.1"/>
    </source>
</evidence>
<dbReference type="AlphaFoldDB" id="A0A2D4LHU3"/>
<protein>
    <submittedName>
        <fullName evidence="1">Uncharacterized protein</fullName>
    </submittedName>
</protein>
<proteinExistence type="predicted"/>
<name>A0A2D4LHU3_9SAUR</name>
<reference evidence="1" key="1">
    <citation type="submission" date="2017-07" db="EMBL/GenBank/DDBJ databases">
        <authorList>
            <person name="Mikheyev A."/>
            <person name="Grau M."/>
        </authorList>
    </citation>
    <scope>NUCLEOTIDE SEQUENCE</scope>
    <source>
        <tissue evidence="1">Venom_gland</tissue>
    </source>
</reference>
<sequence length="103" mass="11580">MSIFNGTPSLGVEQEGWMPYLISTSNPPLTISRLVMTDCQKVIYNPRTTSPPLLVFNNRLAFMAICSTLQFTFLPEMGFTSNCQQKTASQTRKSLFNDYGCQL</sequence>
<dbReference type="EMBL" id="IACM01016596">
    <property type="protein sequence ID" value="LAB20519.1"/>
    <property type="molecule type" value="Transcribed_RNA"/>
</dbReference>
<reference evidence="1" key="2">
    <citation type="submission" date="2017-11" db="EMBL/GenBank/DDBJ databases">
        <title>Coralsnake Venomics: Analyses of Venom Gland Transcriptomes and Proteomes of Six Brazilian Taxa.</title>
        <authorList>
            <person name="Aird S.D."/>
            <person name="Jorge da Silva N."/>
            <person name="Qiu L."/>
            <person name="Villar-Briones A."/>
            <person name="Aparecida-Saddi V."/>
            <person name="Campos-Telles M.P."/>
            <person name="Grau M."/>
            <person name="Mikheyev A.S."/>
        </authorList>
    </citation>
    <scope>NUCLEOTIDE SEQUENCE</scope>
    <source>
        <tissue evidence="1">Venom_gland</tissue>
    </source>
</reference>
<accession>A0A2D4LHU3</accession>
<organism evidence="1">
    <name type="scientific">Micrurus spixii</name>
    <name type="common">Amazon coral snake</name>
    <dbReference type="NCBI Taxonomy" id="129469"/>
    <lineage>
        <taxon>Eukaryota</taxon>
        <taxon>Metazoa</taxon>
        <taxon>Chordata</taxon>
        <taxon>Craniata</taxon>
        <taxon>Vertebrata</taxon>
        <taxon>Euteleostomi</taxon>
        <taxon>Lepidosauria</taxon>
        <taxon>Squamata</taxon>
        <taxon>Bifurcata</taxon>
        <taxon>Unidentata</taxon>
        <taxon>Episquamata</taxon>
        <taxon>Toxicofera</taxon>
        <taxon>Serpentes</taxon>
        <taxon>Colubroidea</taxon>
        <taxon>Elapidae</taxon>
        <taxon>Elapinae</taxon>
        <taxon>Micrurus</taxon>
    </lineage>
</organism>